<dbReference type="InParanoid" id="A0A7M7SWY9"/>
<evidence type="ECO:0000313" key="3">
    <source>
        <dbReference type="Proteomes" id="UP000007110"/>
    </source>
</evidence>
<keyword evidence="1" id="KW-0732">Signal</keyword>
<dbReference type="EnsemblMetazoa" id="XM_030981560">
    <property type="protein sequence ID" value="XP_030837420"/>
    <property type="gene ID" value="LOC100890236"/>
</dbReference>
<dbReference type="GeneID" id="100890236"/>
<evidence type="ECO:0000313" key="2">
    <source>
        <dbReference type="EnsemblMetazoa" id="XP_030837420"/>
    </source>
</evidence>
<dbReference type="EnsemblMetazoa" id="XM_030981561">
    <property type="protein sequence ID" value="XP_030837421"/>
    <property type="gene ID" value="LOC100890236"/>
</dbReference>
<dbReference type="OrthoDB" id="10087187at2759"/>
<dbReference type="RefSeq" id="XP_030837421.1">
    <property type="nucleotide sequence ID" value="XM_030981561.1"/>
</dbReference>
<proteinExistence type="predicted"/>
<dbReference type="RefSeq" id="XP_030837420.1">
    <property type="nucleotide sequence ID" value="XM_030981560.1"/>
</dbReference>
<sequence length="160" mass="17605">MPLADFLFYMAVLLGLSTVVTSSPVQTPLEKAAAAAAASVTGSDVPFDTPANQLFRDAVRVVDTMKDFLAALSDFEQIQVGEAAREDEIRLNSVKRGNNGFRVNGWKRKRRSTRERDILAVAFTNKLDHKAADMVHKIYTFLGDLQTGINTMGGLEPRTM</sequence>
<reference evidence="2" key="2">
    <citation type="submission" date="2021-01" db="UniProtKB">
        <authorList>
            <consortium name="EnsemblMetazoa"/>
        </authorList>
    </citation>
    <scope>IDENTIFICATION</scope>
</reference>
<feature type="chain" id="PRO_5036401837" evidence="1">
    <location>
        <begin position="23"/>
        <end position="160"/>
    </location>
</feature>
<dbReference type="AlphaFoldDB" id="A0A7M7SWY9"/>
<name>A0A7M7SWY9_STRPU</name>
<protein>
    <submittedName>
        <fullName evidence="2">Uncharacterized protein</fullName>
    </submittedName>
</protein>
<organism evidence="2 3">
    <name type="scientific">Strongylocentrotus purpuratus</name>
    <name type="common">Purple sea urchin</name>
    <dbReference type="NCBI Taxonomy" id="7668"/>
    <lineage>
        <taxon>Eukaryota</taxon>
        <taxon>Metazoa</taxon>
        <taxon>Echinodermata</taxon>
        <taxon>Eleutherozoa</taxon>
        <taxon>Echinozoa</taxon>
        <taxon>Echinoidea</taxon>
        <taxon>Euechinoidea</taxon>
        <taxon>Echinacea</taxon>
        <taxon>Camarodonta</taxon>
        <taxon>Echinidea</taxon>
        <taxon>Strongylocentrotidae</taxon>
        <taxon>Strongylocentrotus</taxon>
    </lineage>
</organism>
<keyword evidence="3" id="KW-1185">Reference proteome</keyword>
<feature type="signal peptide" evidence="1">
    <location>
        <begin position="1"/>
        <end position="22"/>
    </location>
</feature>
<reference evidence="3" key="1">
    <citation type="submission" date="2015-02" db="EMBL/GenBank/DDBJ databases">
        <title>Genome sequencing for Strongylocentrotus purpuratus.</title>
        <authorList>
            <person name="Murali S."/>
            <person name="Liu Y."/>
            <person name="Vee V."/>
            <person name="English A."/>
            <person name="Wang M."/>
            <person name="Skinner E."/>
            <person name="Han Y."/>
            <person name="Muzny D.M."/>
            <person name="Worley K.C."/>
            <person name="Gibbs R.A."/>
        </authorList>
    </citation>
    <scope>NUCLEOTIDE SEQUENCE</scope>
</reference>
<dbReference type="Proteomes" id="UP000007110">
    <property type="component" value="Unassembled WGS sequence"/>
</dbReference>
<accession>A0A7M7SWY9</accession>
<dbReference type="KEGG" id="spu:100890236"/>
<evidence type="ECO:0000256" key="1">
    <source>
        <dbReference type="SAM" id="SignalP"/>
    </source>
</evidence>